<accession>A0A8J6ABG5</accession>
<dbReference type="EMBL" id="JAGFMF010011680">
    <property type="protein sequence ID" value="KAG8516301.1"/>
    <property type="molecule type" value="Genomic_DNA"/>
</dbReference>
<feature type="compositionally biased region" description="Low complexity" evidence="1">
    <location>
        <begin position="756"/>
        <end position="772"/>
    </location>
</feature>
<feature type="compositionally biased region" description="Basic and acidic residues" evidence="1">
    <location>
        <begin position="172"/>
        <end position="182"/>
    </location>
</feature>
<sequence>EAERALCVCYNLCSLACRENAGEPDSWSSLSYEIPCGDCSVRHHRELDIYTLTSESESQHEPPRPGDPCTGHISKLMNIQQQLAKTNLKQMDSLLPLMVTARDPPRLPSSPAASGQCRPCASEPSAGQQLSPEDAESSPGRPWSPAGQIGQSSDVSGVRRENTDCSCQKTSKGVEREGEKAEPTPAVDAGAVSEPHSGGEHAGGPPSCGSINGDPGTESSAEATDQASPRRSNSTLQGDLLGEPGSAPPLSAGPVIRSTAGAAEPGLKNPEEATPQKTELERTSTGGASDVQVTSQPASVPSSDSAAVPLGGSSPAKSSLVLVNGAVSTEKASDSETSGSCDDNDAALGSPDVLGISPAAETKTSDGSEASSPSAAVCEAMSASDLAFSRAEAAISLYQKQETKSPHSQSQMSESPRDSTEGQDRLSVASTCPQDTVTSRVVLQAKPCEDPVTLPERAPPELPGTQPRPTAFCCEDPRACTVTPGHIAAAQVPVDCRPLQVLGEEGQGKDLKLEASVANTPEVVPHSIVAQTAEELVPRQRVTSDRTVSLAGGAGGESITKDDVLSLVPSQKEKGTPTPERHTAAERSDGTGGQSPDGAQQPLDGRAAGPSMSAAALGLQPGMGNASPSGLGAERQGSADPCLLPVEKAALVSDAILTEEGKNLVVSESSAAQGQEDKDKAVTSSSLTEGPLSSGTLPEEQRAPSAPEAQGSLGEPDSAACAEDRALHGSSLGTPSARPHAQREHNQEVAPPGSRLPEGGAAPGLVPPGASLTGSCSLEASGAAQSSFPLLPALLPDGSGLLDCHLSSALDVGVKGTQNQGENSACERSGAVAATSAPPGPTGARRKGSPPSTQDRPIPEHLLGQENSLSRDVPGASPDKDVTDQQAAAAPEMVPFGAGREKLEGAERHGHLGSPEEANTDGGAQHAPLQPAARQPRTEPGLSEQTPRRGRRALLPPGPVSATAVPPPQGADAFEEAASRIVDAVIERVKASAVLVAKGGVCRGPQSSPREWDPAAGQLAGVSADHPCACLPGATPQVGSTVEEAPGALAGCCAGREEPEQLTPSVQGPGLAAAPGCSA</sequence>
<feature type="non-terminal residue" evidence="2">
    <location>
        <position position="1"/>
    </location>
</feature>
<feature type="region of interest" description="Disordered" evidence="1">
    <location>
        <begin position="667"/>
        <end position="783"/>
    </location>
</feature>
<feature type="compositionally biased region" description="Polar residues" evidence="1">
    <location>
        <begin position="365"/>
        <end position="374"/>
    </location>
</feature>
<dbReference type="Proteomes" id="UP000700334">
    <property type="component" value="Unassembled WGS sequence"/>
</dbReference>
<proteinExistence type="predicted"/>
<feature type="compositionally biased region" description="Basic and acidic residues" evidence="1">
    <location>
        <begin position="571"/>
        <end position="589"/>
    </location>
</feature>
<keyword evidence="3" id="KW-1185">Reference proteome</keyword>
<feature type="region of interest" description="Disordered" evidence="1">
    <location>
        <begin position="547"/>
        <end position="638"/>
    </location>
</feature>
<protein>
    <submittedName>
        <fullName evidence="2">A-kinase anchor protein 13</fullName>
    </submittedName>
</protein>
<comment type="caution">
    <text evidence="2">The sequence shown here is derived from an EMBL/GenBank/DDBJ whole genome shotgun (WGS) entry which is preliminary data.</text>
</comment>
<feature type="compositionally biased region" description="Low complexity" evidence="1">
    <location>
        <begin position="295"/>
        <end position="309"/>
    </location>
</feature>
<feature type="compositionally biased region" description="Polar residues" evidence="1">
    <location>
        <begin position="217"/>
        <end position="237"/>
    </location>
</feature>
<evidence type="ECO:0000256" key="1">
    <source>
        <dbReference type="SAM" id="MobiDB-lite"/>
    </source>
</evidence>
<feature type="compositionally biased region" description="Basic and acidic residues" evidence="1">
    <location>
        <begin position="415"/>
        <end position="424"/>
    </location>
</feature>
<feature type="region of interest" description="Disordered" evidence="1">
    <location>
        <begin position="398"/>
        <end position="433"/>
    </location>
</feature>
<evidence type="ECO:0000313" key="3">
    <source>
        <dbReference type="Proteomes" id="UP000700334"/>
    </source>
</evidence>
<feature type="region of interest" description="Disordered" evidence="1">
    <location>
        <begin position="815"/>
        <end position="970"/>
    </location>
</feature>
<reference evidence="2" key="1">
    <citation type="journal article" date="2021" name="Evol. Appl.">
        <title>The genome of the Pyrenean desman and the effects of bottlenecks and inbreeding on the genomic landscape of an endangered species.</title>
        <authorList>
            <person name="Escoda L."/>
            <person name="Castresana J."/>
        </authorList>
    </citation>
    <scope>NUCLEOTIDE SEQUENCE</scope>
    <source>
        <strain evidence="2">IBE-C5619</strain>
    </source>
</reference>
<feature type="compositionally biased region" description="Polar residues" evidence="1">
    <location>
        <begin position="682"/>
        <end position="696"/>
    </location>
</feature>
<feature type="region of interest" description="Disordered" evidence="1">
    <location>
        <begin position="101"/>
        <end position="382"/>
    </location>
</feature>
<evidence type="ECO:0000313" key="2">
    <source>
        <dbReference type="EMBL" id="KAG8516301.1"/>
    </source>
</evidence>
<organism evidence="2 3">
    <name type="scientific">Galemys pyrenaicus</name>
    <name type="common">Iberian desman</name>
    <name type="synonym">Pyrenean desman</name>
    <dbReference type="NCBI Taxonomy" id="202257"/>
    <lineage>
        <taxon>Eukaryota</taxon>
        <taxon>Metazoa</taxon>
        <taxon>Chordata</taxon>
        <taxon>Craniata</taxon>
        <taxon>Vertebrata</taxon>
        <taxon>Euteleostomi</taxon>
        <taxon>Mammalia</taxon>
        <taxon>Eutheria</taxon>
        <taxon>Laurasiatheria</taxon>
        <taxon>Eulipotyphla</taxon>
        <taxon>Talpidae</taxon>
        <taxon>Galemys</taxon>
    </lineage>
</organism>
<feature type="compositionally biased region" description="Polar residues" evidence="1">
    <location>
        <begin position="773"/>
        <end position="783"/>
    </location>
</feature>
<feature type="region of interest" description="Disordered" evidence="1">
    <location>
        <begin position="1059"/>
        <end position="1079"/>
    </location>
</feature>
<name>A0A8J6ABG5_GALPY</name>
<gene>
    <name evidence="2" type="ORF">J0S82_016035</name>
</gene>
<feature type="compositionally biased region" description="Basic and acidic residues" evidence="1">
    <location>
        <begin position="899"/>
        <end position="910"/>
    </location>
</feature>
<dbReference type="OrthoDB" id="9680105at2759"/>
<dbReference type="AlphaFoldDB" id="A0A8J6ABG5"/>
<feature type="compositionally biased region" description="Polar residues" evidence="1">
    <location>
        <begin position="283"/>
        <end position="294"/>
    </location>
</feature>